<dbReference type="Gene3D" id="1.10.10.10">
    <property type="entry name" value="Winged helix-like DNA-binding domain superfamily/Winged helix DNA-binding domain"/>
    <property type="match status" value="1"/>
</dbReference>
<dbReference type="SUPFAM" id="SSF46785">
    <property type="entry name" value="Winged helix' DNA-binding domain"/>
    <property type="match status" value="1"/>
</dbReference>
<dbReference type="PROSITE" id="PS50995">
    <property type="entry name" value="HTH_MARR_2"/>
    <property type="match status" value="1"/>
</dbReference>
<dbReference type="InterPro" id="IPR052526">
    <property type="entry name" value="HTH-type_Bedaq_tolerance"/>
</dbReference>
<protein>
    <submittedName>
        <fullName evidence="3">MarR family transcriptional regulator</fullName>
    </submittedName>
</protein>
<dbReference type="Pfam" id="PF01047">
    <property type="entry name" value="MarR"/>
    <property type="match status" value="1"/>
</dbReference>
<dbReference type="Proteomes" id="UP001501676">
    <property type="component" value="Unassembled WGS sequence"/>
</dbReference>
<comment type="caution">
    <text evidence="3">The sequence shown here is derived from an EMBL/GenBank/DDBJ whole genome shotgun (WGS) entry which is preliminary data.</text>
</comment>
<sequence>MTAPARSAVPGSDGGAPDEGVTTRLPVALARLSRALRRTEPTELGPGSVAALATVRREGPIRPGDLALREGVTPSTMTRIVALLESNQFLVRENDPVDRRAYLVRITEAGESFLTRLAGVRSKALQAQLDRLSPEERTAIEAALPVLETLATNLGATGLPTVPPR</sequence>
<evidence type="ECO:0000259" key="2">
    <source>
        <dbReference type="PROSITE" id="PS50995"/>
    </source>
</evidence>
<evidence type="ECO:0000313" key="3">
    <source>
        <dbReference type="EMBL" id="GAA3399251.1"/>
    </source>
</evidence>
<dbReference type="InterPro" id="IPR000835">
    <property type="entry name" value="HTH_MarR-typ"/>
</dbReference>
<reference evidence="4" key="1">
    <citation type="journal article" date="2019" name="Int. J. Syst. Evol. Microbiol.">
        <title>The Global Catalogue of Microorganisms (GCM) 10K type strain sequencing project: providing services to taxonomists for standard genome sequencing and annotation.</title>
        <authorList>
            <consortium name="The Broad Institute Genomics Platform"/>
            <consortium name="The Broad Institute Genome Sequencing Center for Infectious Disease"/>
            <person name="Wu L."/>
            <person name="Ma J."/>
        </authorList>
    </citation>
    <scope>NUCLEOTIDE SEQUENCE [LARGE SCALE GENOMIC DNA]</scope>
    <source>
        <strain evidence="4">JCM 9458</strain>
    </source>
</reference>
<evidence type="ECO:0000313" key="4">
    <source>
        <dbReference type="Proteomes" id="UP001501676"/>
    </source>
</evidence>
<feature type="domain" description="HTH marR-type" evidence="2">
    <location>
        <begin position="22"/>
        <end position="149"/>
    </location>
</feature>
<evidence type="ECO:0000256" key="1">
    <source>
        <dbReference type="SAM" id="MobiDB-lite"/>
    </source>
</evidence>
<dbReference type="EMBL" id="BAAAYN010000124">
    <property type="protein sequence ID" value="GAA3399251.1"/>
    <property type="molecule type" value="Genomic_DNA"/>
</dbReference>
<accession>A0ABP6TCC5</accession>
<name>A0ABP6TCC5_9ACTN</name>
<dbReference type="RefSeq" id="WP_345734011.1">
    <property type="nucleotide sequence ID" value="NZ_BAAAYN010000124.1"/>
</dbReference>
<dbReference type="InterPro" id="IPR036388">
    <property type="entry name" value="WH-like_DNA-bd_sf"/>
</dbReference>
<gene>
    <name evidence="3" type="ORF">GCM10020369_84560</name>
</gene>
<feature type="region of interest" description="Disordered" evidence="1">
    <location>
        <begin position="1"/>
        <end position="22"/>
    </location>
</feature>
<organism evidence="3 4">
    <name type="scientific">Cryptosporangium minutisporangium</name>
    <dbReference type="NCBI Taxonomy" id="113569"/>
    <lineage>
        <taxon>Bacteria</taxon>
        <taxon>Bacillati</taxon>
        <taxon>Actinomycetota</taxon>
        <taxon>Actinomycetes</taxon>
        <taxon>Cryptosporangiales</taxon>
        <taxon>Cryptosporangiaceae</taxon>
        <taxon>Cryptosporangium</taxon>
    </lineage>
</organism>
<dbReference type="PANTHER" id="PTHR39515:SF2">
    <property type="entry name" value="HTH-TYPE TRANSCRIPTIONAL REGULATOR RV0880"/>
    <property type="match status" value="1"/>
</dbReference>
<dbReference type="PANTHER" id="PTHR39515">
    <property type="entry name" value="CONSERVED PROTEIN"/>
    <property type="match status" value="1"/>
</dbReference>
<proteinExistence type="predicted"/>
<keyword evidence="4" id="KW-1185">Reference proteome</keyword>
<dbReference type="InterPro" id="IPR036390">
    <property type="entry name" value="WH_DNA-bd_sf"/>
</dbReference>
<dbReference type="SMART" id="SM00347">
    <property type="entry name" value="HTH_MARR"/>
    <property type="match status" value="1"/>
</dbReference>